<name>A0ABV1SK40_9RHOB</name>
<sequence length="161" mass="17232">MFTDIVLFTLVVGIGSTIALDLWGVFTGKIGWMPGTHWPSVGRWIQGLPAGRLVFDGSDTRPFTASEAATGWIFHYLIGLGYALVIPLVWGTDFIAAPTFGPFFWIGIVISTLAGLVILMPGMGGGVFARKLPNTAGMIAYVLVAHVVFAIAQYLLALMLS</sequence>
<evidence type="ECO:0000256" key="1">
    <source>
        <dbReference type="SAM" id="Phobius"/>
    </source>
</evidence>
<reference evidence="2 3" key="2">
    <citation type="submission" date="2024-06" db="EMBL/GenBank/DDBJ databases">
        <title>Thioclava kandeliae sp. nov. from a rhizosphere soil sample of Kandelia candel in a mangrove.</title>
        <authorList>
            <person name="Mu T."/>
        </authorList>
    </citation>
    <scope>NUCLEOTIDE SEQUENCE [LARGE SCALE GENOMIC DNA]</scope>
    <source>
        <strain evidence="2 3">CPCC 100088</strain>
    </source>
</reference>
<dbReference type="Proteomes" id="UP001438953">
    <property type="component" value="Unassembled WGS sequence"/>
</dbReference>
<feature type="transmembrane region" description="Helical" evidence="1">
    <location>
        <begin position="71"/>
        <end position="91"/>
    </location>
</feature>
<keyword evidence="1" id="KW-0472">Membrane</keyword>
<evidence type="ECO:0000313" key="2">
    <source>
        <dbReference type="EMBL" id="MER5173263.1"/>
    </source>
</evidence>
<feature type="transmembrane region" description="Helical" evidence="1">
    <location>
        <begin position="140"/>
        <end position="160"/>
    </location>
</feature>
<dbReference type="InterPro" id="IPR021329">
    <property type="entry name" value="DUF2938"/>
</dbReference>
<dbReference type="RefSeq" id="WP_350938574.1">
    <property type="nucleotide sequence ID" value="NZ_JAYWLC010000017.1"/>
</dbReference>
<protein>
    <submittedName>
        <fullName evidence="2">DUF2938 family protein</fullName>
    </submittedName>
</protein>
<feature type="transmembrane region" description="Helical" evidence="1">
    <location>
        <begin position="103"/>
        <end position="128"/>
    </location>
</feature>
<dbReference type="EMBL" id="JAYWLC010000017">
    <property type="protein sequence ID" value="MER5173263.1"/>
    <property type="molecule type" value="Genomic_DNA"/>
</dbReference>
<gene>
    <name evidence="2" type="ORF">VSX56_15945</name>
</gene>
<dbReference type="Pfam" id="PF11158">
    <property type="entry name" value="DUF2938"/>
    <property type="match status" value="1"/>
</dbReference>
<organism evidence="2 3">
    <name type="scientific">Thioclava kandeliae</name>
    <dbReference type="NCBI Taxonomy" id="3070818"/>
    <lineage>
        <taxon>Bacteria</taxon>
        <taxon>Pseudomonadati</taxon>
        <taxon>Pseudomonadota</taxon>
        <taxon>Alphaproteobacteria</taxon>
        <taxon>Rhodobacterales</taxon>
        <taxon>Paracoccaceae</taxon>
        <taxon>Thioclava</taxon>
    </lineage>
</organism>
<keyword evidence="1" id="KW-0812">Transmembrane</keyword>
<accession>A0ABV1SK40</accession>
<proteinExistence type="predicted"/>
<comment type="caution">
    <text evidence="2">The sequence shown here is derived from an EMBL/GenBank/DDBJ whole genome shotgun (WGS) entry which is preliminary data.</text>
</comment>
<evidence type="ECO:0000313" key="3">
    <source>
        <dbReference type="Proteomes" id="UP001438953"/>
    </source>
</evidence>
<keyword evidence="3" id="KW-1185">Reference proteome</keyword>
<feature type="transmembrane region" description="Helical" evidence="1">
    <location>
        <begin position="6"/>
        <end position="26"/>
    </location>
</feature>
<reference evidence="2 3" key="1">
    <citation type="submission" date="2024-01" db="EMBL/GenBank/DDBJ databases">
        <authorList>
            <person name="Deng Y."/>
            <person name="Su J."/>
        </authorList>
    </citation>
    <scope>NUCLEOTIDE SEQUENCE [LARGE SCALE GENOMIC DNA]</scope>
    <source>
        <strain evidence="2 3">CPCC 100088</strain>
    </source>
</reference>
<keyword evidence="1" id="KW-1133">Transmembrane helix</keyword>